<organism evidence="2 3">
    <name type="scientific">Actinomadura logoneensis</name>
    <dbReference type="NCBI Taxonomy" id="2293572"/>
    <lineage>
        <taxon>Bacteria</taxon>
        <taxon>Bacillati</taxon>
        <taxon>Actinomycetota</taxon>
        <taxon>Actinomycetes</taxon>
        <taxon>Streptosporangiales</taxon>
        <taxon>Thermomonosporaceae</taxon>
        <taxon>Actinomadura</taxon>
    </lineage>
</organism>
<dbReference type="AlphaFoldDB" id="A0A372JEH8"/>
<dbReference type="EMBL" id="QURH01000805">
    <property type="protein sequence ID" value="RFU38423.1"/>
    <property type="molecule type" value="Genomic_DNA"/>
</dbReference>
<sequence>MRTTFQLSWRLLRGGGRRGLLGSLLTLAAVAVSTGLLLFAVGANHAFAARSAADAWRHPAKAHGTPTAVEALTTDFVRGRPVTVVELAALTGDAPVPPGMKRFPKPGEVWTSPALASLMREVPADQLAARFPSRTPAGTLGRAAVAHPGELVAVVGRAPSDPSMTAARADTMAVDNVASPTRIDRYATGAQSSSALVYQILAAVASVLMAVPLLVFGGAAARLTVARRDGRLAALRLVGATPGQVV</sequence>
<proteinExistence type="predicted"/>
<dbReference type="Proteomes" id="UP000261811">
    <property type="component" value="Unassembled WGS sequence"/>
</dbReference>
<evidence type="ECO:0000256" key="1">
    <source>
        <dbReference type="SAM" id="Phobius"/>
    </source>
</evidence>
<keyword evidence="1" id="KW-0812">Transmembrane</keyword>
<evidence type="ECO:0000313" key="3">
    <source>
        <dbReference type="Proteomes" id="UP000261811"/>
    </source>
</evidence>
<name>A0A372JEH8_9ACTN</name>
<reference evidence="2 3" key="1">
    <citation type="submission" date="2018-08" db="EMBL/GenBank/DDBJ databases">
        <title>Actinomadura jelena sp. nov., a novel Actinomycete isolated from soil in Chad.</title>
        <authorList>
            <person name="Shi L."/>
        </authorList>
    </citation>
    <scope>NUCLEOTIDE SEQUENCE [LARGE SCALE GENOMIC DNA]</scope>
    <source>
        <strain evidence="2 3">NEAU-G17</strain>
    </source>
</reference>
<evidence type="ECO:0000313" key="2">
    <source>
        <dbReference type="EMBL" id="RFU38423.1"/>
    </source>
</evidence>
<gene>
    <name evidence="2" type="ORF">DZF91_27755</name>
</gene>
<comment type="caution">
    <text evidence="2">The sequence shown here is derived from an EMBL/GenBank/DDBJ whole genome shotgun (WGS) entry which is preliminary data.</text>
</comment>
<protein>
    <submittedName>
        <fullName evidence="2">ABC transporter permease</fullName>
    </submittedName>
</protein>
<feature type="non-terminal residue" evidence="2">
    <location>
        <position position="246"/>
    </location>
</feature>
<keyword evidence="1" id="KW-1133">Transmembrane helix</keyword>
<accession>A0A372JEH8</accession>
<keyword evidence="3" id="KW-1185">Reference proteome</keyword>
<feature type="transmembrane region" description="Helical" evidence="1">
    <location>
        <begin position="196"/>
        <end position="221"/>
    </location>
</feature>
<keyword evidence="1" id="KW-0472">Membrane</keyword>